<dbReference type="AlphaFoldDB" id="A0ABD0M8U4"/>
<sequence>MFCTHLLGGVSLTCQRELAARSSEKSVSRPSRGSTRKHARAQVLGGTIVNVAVVPTLKELTDETRAG</sequence>
<name>A0ABD0M8U4_9CAEN</name>
<accession>A0ABD0M8U4</accession>
<keyword evidence="2" id="KW-1185">Reference proteome</keyword>
<gene>
    <name evidence="1" type="ORF">BaRGS_00000483</name>
</gene>
<feature type="non-terminal residue" evidence="1">
    <location>
        <position position="67"/>
    </location>
</feature>
<evidence type="ECO:0000313" key="1">
    <source>
        <dbReference type="EMBL" id="KAK7508244.1"/>
    </source>
</evidence>
<organism evidence="1 2">
    <name type="scientific">Batillaria attramentaria</name>
    <dbReference type="NCBI Taxonomy" id="370345"/>
    <lineage>
        <taxon>Eukaryota</taxon>
        <taxon>Metazoa</taxon>
        <taxon>Spiralia</taxon>
        <taxon>Lophotrochozoa</taxon>
        <taxon>Mollusca</taxon>
        <taxon>Gastropoda</taxon>
        <taxon>Caenogastropoda</taxon>
        <taxon>Sorbeoconcha</taxon>
        <taxon>Cerithioidea</taxon>
        <taxon>Batillariidae</taxon>
        <taxon>Batillaria</taxon>
    </lineage>
</organism>
<evidence type="ECO:0000313" key="2">
    <source>
        <dbReference type="Proteomes" id="UP001519460"/>
    </source>
</evidence>
<dbReference type="Proteomes" id="UP001519460">
    <property type="component" value="Unassembled WGS sequence"/>
</dbReference>
<proteinExistence type="predicted"/>
<reference evidence="1 2" key="1">
    <citation type="journal article" date="2023" name="Sci. Data">
        <title>Genome assembly of the Korean intertidal mud-creeper Batillaria attramentaria.</title>
        <authorList>
            <person name="Patra A.K."/>
            <person name="Ho P.T."/>
            <person name="Jun S."/>
            <person name="Lee S.J."/>
            <person name="Kim Y."/>
            <person name="Won Y.J."/>
        </authorList>
    </citation>
    <scope>NUCLEOTIDE SEQUENCE [LARGE SCALE GENOMIC DNA]</scope>
    <source>
        <strain evidence="1">Wonlab-2016</strain>
    </source>
</reference>
<comment type="caution">
    <text evidence="1">The sequence shown here is derived from an EMBL/GenBank/DDBJ whole genome shotgun (WGS) entry which is preliminary data.</text>
</comment>
<protein>
    <submittedName>
        <fullName evidence="1">Uncharacterized protein</fullName>
    </submittedName>
</protein>
<dbReference type="EMBL" id="JACVVK020000002">
    <property type="protein sequence ID" value="KAK7508244.1"/>
    <property type="molecule type" value="Genomic_DNA"/>
</dbReference>